<dbReference type="Pfam" id="PF00174">
    <property type="entry name" value="Oxidored_molyb"/>
    <property type="match status" value="1"/>
</dbReference>
<keyword evidence="3" id="KW-1185">Reference proteome</keyword>
<dbReference type="InterPro" id="IPR036374">
    <property type="entry name" value="OxRdtase_Mopterin-bd_sf"/>
</dbReference>
<dbReference type="Gene3D" id="3.90.420.10">
    <property type="entry name" value="Oxidoreductase, molybdopterin-binding domain"/>
    <property type="match status" value="1"/>
</dbReference>
<accession>A0A1I5NJ75</accession>
<organism evidence="2 3">
    <name type="scientific">Halolamina pelagica</name>
    <dbReference type="NCBI Taxonomy" id="699431"/>
    <lineage>
        <taxon>Archaea</taxon>
        <taxon>Methanobacteriati</taxon>
        <taxon>Methanobacteriota</taxon>
        <taxon>Stenosarchaea group</taxon>
        <taxon>Halobacteria</taxon>
        <taxon>Halobacteriales</taxon>
        <taxon>Haloferacaceae</taxon>
    </lineage>
</organism>
<dbReference type="Proteomes" id="UP000183769">
    <property type="component" value="Unassembled WGS sequence"/>
</dbReference>
<dbReference type="RefSeq" id="WP_074875431.1">
    <property type="nucleotide sequence ID" value="NZ_FOXI01000002.1"/>
</dbReference>
<evidence type="ECO:0000313" key="2">
    <source>
        <dbReference type="EMBL" id="SFP21271.1"/>
    </source>
</evidence>
<reference evidence="3" key="1">
    <citation type="submission" date="2016-10" db="EMBL/GenBank/DDBJ databases">
        <authorList>
            <person name="Varghese N."/>
            <person name="Submissions S."/>
        </authorList>
    </citation>
    <scope>NUCLEOTIDE SEQUENCE [LARGE SCALE GENOMIC DNA]</scope>
    <source>
        <strain evidence="3">CGMCC 1.10329</strain>
    </source>
</reference>
<dbReference type="OrthoDB" id="230884at2157"/>
<dbReference type="SUPFAM" id="SSF56524">
    <property type="entry name" value="Oxidoreductase molybdopterin-binding domain"/>
    <property type="match status" value="1"/>
</dbReference>
<protein>
    <submittedName>
        <fullName evidence="2">Oxidoreductase molybdopterin binding domain-containing protein</fullName>
    </submittedName>
</protein>
<dbReference type="InterPro" id="IPR000572">
    <property type="entry name" value="OxRdtase_Mopterin-bd_dom"/>
</dbReference>
<dbReference type="EMBL" id="FOXI01000002">
    <property type="protein sequence ID" value="SFP21271.1"/>
    <property type="molecule type" value="Genomic_DNA"/>
</dbReference>
<sequence length="166" mass="17964">MDGGIVFDGDGPNELADAPTSFVIASDGEQRAVDAAACADRSTVTREYTIRCATGERTTATWTGIPVTDLLNIVDAPAETTHFRVESEDGYAICVPVADALDGVVAFERDGEQLRETRPYGLRFLAGDIDGERLVKGIHRVDLLSLPADADPDRYETVTLDNPEYE</sequence>
<proteinExistence type="predicted"/>
<evidence type="ECO:0000313" key="3">
    <source>
        <dbReference type="Proteomes" id="UP000183769"/>
    </source>
</evidence>
<evidence type="ECO:0000259" key="1">
    <source>
        <dbReference type="Pfam" id="PF00174"/>
    </source>
</evidence>
<dbReference type="AlphaFoldDB" id="A0A1I5NJ75"/>
<name>A0A1I5NJ75_9EURY</name>
<gene>
    <name evidence="2" type="ORF">SAMN05216277_10230</name>
</gene>
<feature type="domain" description="Oxidoreductase molybdopterin-binding" evidence="1">
    <location>
        <begin position="36"/>
        <end position="145"/>
    </location>
</feature>